<evidence type="ECO:0000259" key="8">
    <source>
        <dbReference type="PROSITE" id="PS51781"/>
    </source>
</evidence>
<organism evidence="9 10">
    <name type="scientific">Endozoicomonas elysicola</name>
    <dbReference type="NCBI Taxonomy" id="305900"/>
    <lineage>
        <taxon>Bacteria</taxon>
        <taxon>Pseudomonadati</taxon>
        <taxon>Pseudomonadota</taxon>
        <taxon>Gammaproteobacteria</taxon>
        <taxon>Oceanospirillales</taxon>
        <taxon>Endozoicomonadaceae</taxon>
        <taxon>Endozoicomonas</taxon>
    </lineage>
</organism>
<dbReference type="Proteomes" id="UP000027997">
    <property type="component" value="Unassembled WGS sequence"/>
</dbReference>
<name>A0A081KDJ3_9GAMM</name>
<evidence type="ECO:0000256" key="5">
    <source>
        <dbReference type="ARBA" id="ARBA00023136"/>
    </source>
</evidence>
<dbReference type="STRING" id="305900.GV64_17120"/>
<dbReference type="InterPro" id="IPR003646">
    <property type="entry name" value="SH3-like_bac-type"/>
</dbReference>
<dbReference type="GO" id="GO:0016020">
    <property type="term" value="C:membrane"/>
    <property type="evidence" value="ECO:0007669"/>
    <property type="project" value="UniProtKB-SubCell"/>
</dbReference>
<evidence type="ECO:0000256" key="4">
    <source>
        <dbReference type="ARBA" id="ARBA00022989"/>
    </source>
</evidence>
<dbReference type="AlphaFoldDB" id="A0A081KDJ3"/>
<keyword evidence="5 7" id="KW-0472">Membrane</keyword>
<proteinExistence type="predicted"/>
<feature type="domain" description="SH3b" evidence="8">
    <location>
        <begin position="1"/>
        <end position="54"/>
    </location>
</feature>
<keyword evidence="3" id="KW-0732">Signal</keyword>
<protein>
    <recommendedName>
        <fullName evidence="8">SH3b domain-containing protein</fullName>
    </recommendedName>
</protein>
<evidence type="ECO:0000313" key="9">
    <source>
        <dbReference type="EMBL" id="KEI72219.1"/>
    </source>
</evidence>
<accession>A0A081KDJ3</accession>
<dbReference type="eggNOG" id="COG3807">
    <property type="taxonomic scope" value="Bacteria"/>
</dbReference>
<keyword evidence="4 7" id="KW-1133">Transmembrane helix</keyword>
<sequence>MRTGPSNEYRIVHRGLKTGTALVMLEENSGNGFSKVKNGDQEGYVPTQYLMKSPPAFRQLPAALDRTRKVEAENKELGRLLMERDSQLEEVTSQLGKTEDKLNRQQVEMKRLQDISAEPLAIDRRNQQLVEENERLKNQLQVLQAENRQLVRDTSLRWYLFGGGTILLGIILGLFLPMLKIRKKESAWV</sequence>
<dbReference type="NCBIfam" id="TIGR04211">
    <property type="entry name" value="SH3_and_anchor"/>
    <property type="match status" value="1"/>
</dbReference>
<evidence type="ECO:0000256" key="3">
    <source>
        <dbReference type="ARBA" id="ARBA00022729"/>
    </source>
</evidence>
<keyword evidence="6" id="KW-0175">Coiled coil</keyword>
<reference evidence="9 10" key="1">
    <citation type="submission" date="2014-06" db="EMBL/GenBank/DDBJ databases">
        <title>Whole Genome Sequences of Three Symbiotic Endozoicomonas Bacteria.</title>
        <authorList>
            <person name="Neave M.J."/>
            <person name="Apprill A."/>
            <person name="Voolstra C.R."/>
        </authorList>
    </citation>
    <scope>NUCLEOTIDE SEQUENCE [LARGE SCALE GENOMIC DNA]</scope>
    <source>
        <strain evidence="9 10">DSM 22380</strain>
    </source>
</reference>
<comment type="subcellular location">
    <subcellularLocation>
        <location evidence="1">Membrane</location>
        <topology evidence="1">Single-pass membrane protein</topology>
    </subcellularLocation>
</comment>
<evidence type="ECO:0000313" key="10">
    <source>
        <dbReference type="Proteomes" id="UP000027997"/>
    </source>
</evidence>
<comment type="caution">
    <text evidence="9">The sequence shown here is derived from an EMBL/GenBank/DDBJ whole genome shotgun (WGS) entry which is preliminary data.</text>
</comment>
<dbReference type="EMBL" id="JOJP01000001">
    <property type="protein sequence ID" value="KEI72219.1"/>
    <property type="molecule type" value="Genomic_DNA"/>
</dbReference>
<feature type="coiled-coil region" evidence="6">
    <location>
        <begin position="88"/>
        <end position="153"/>
    </location>
</feature>
<evidence type="ECO:0000256" key="1">
    <source>
        <dbReference type="ARBA" id="ARBA00004167"/>
    </source>
</evidence>
<evidence type="ECO:0000256" key="2">
    <source>
        <dbReference type="ARBA" id="ARBA00022692"/>
    </source>
</evidence>
<dbReference type="Gene3D" id="2.30.30.40">
    <property type="entry name" value="SH3 Domains"/>
    <property type="match status" value="1"/>
</dbReference>
<keyword evidence="2 7" id="KW-0812">Transmembrane</keyword>
<evidence type="ECO:0000256" key="7">
    <source>
        <dbReference type="SAM" id="Phobius"/>
    </source>
</evidence>
<dbReference type="PROSITE" id="PS51781">
    <property type="entry name" value="SH3B"/>
    <property type="match status" value="1"/>
</dbReference>
<feature type="transmembrane region" description="Helical" evidence="7">
    <location>
        <begin position="158"/>
        <end position="179"/>
    </location>
</feature>
<keyword evidence="10" id="KW-1185">Reference proteome</keyword>
<evidence type="ECO:0000256" key="6">
    <source>
        <dbReference type="SAM" id="Coils"/>
    </source>
</evidence>
<dbReference type="InterPro" id="IPR016476">
    <property type="entry name" value="SH3_dom_pro"/>
</dbReference>
<gene>
    <name evidence="9" type="ORF">GV64_17120</name>
</gene>